<dbReference type="Gene3D" id="1.10.10.10">
    <property type="entry name" value="Winged helix-like DNA-binding domain superfamily/Winged helix DNA-binding domain"/>
    <property type="match status" value="1"/>
</dbReference>
<evidence type="ECO:0000313" key="2">
    <source>
        <dbReference type="EMBL" id="MEB5477409.1"/>
    </source>
</evidence>
<dbReference type="RefSeq" id="WP_195772701.1">
    <property type="nucleotide sequence ID" value="NZ_VTDN01000008.1"/>
</dbReference>
<keyword evidence="3" id="KW-1185">Reference proteome</keyword>
<evidence type="ECO:0000259" key="1">
    <source>
        <dbReference type="PROSITE" id="PS50995"/>
    </source>
</evidence>
<reference evidence="2 3" key="1">
    <citation type="submission" date="2019-08" db="EMBL/GenBank/DDBJ databases">
        <title>Five species of Acinetobacter isolated from floral nectar and animal pollinators.</title>
        <authorList>
            <person name="Hendry T.A."/>
        </authorList>
    </citation>
    <scope>NUCLEOTIDE SEQUENCE [LARGE SCALE GENOMIC DNA]</scope>
    <source>
        <strain evidence="2 3">MD18.27</strain>
    </source>
</reference>
<dbReference type="Pfam" id="PF13463">
    <property type="entry name" value="HTH_27"/>
    <property type="match status" value="1"/>
</dbReference>
<dbReference type="Proteomes" id="UP001339883">
    <property type="component" value="Unassembled WGS sequence"/>
</dbReference>
<protein>
    <submittedName>
        <fullName evidence="2">Winged helix-turn-helix transcriptional regulator</fullName>
    </submittedName>
</protein>
<gene>
    <name evidence="2" type="ORF">I2F25_10190</name>
</gene>
<dbReference type="InterPro" id="IPR039422">
    <property type="entry name" value="MarR/SlyA-like"/>
</dbReference>
<dbReference type="PANTHER" id="PTHR33164">
    <property type="entry name" value="TRANSCRIPTIONAL REGULATOR, MARR FAMILY"/>
    <property type="match status" value="1"/>
</dbReference>
<name>A0ABU6DW59_9GAMM</name>
<dbReference type="PROSITE" id="PS50995">
    <property type="entry name" value="HTH_MARR_2"/>
    <property type="match status" value="1"/>
</dbReference>
<dbReference type="InterPro" id="IPR000835">
    <property type="entry name" value="HTH_MarR-typ"/>
</dbReference>
<dbReference type="SUPFAM" id="SSF46785">
    <property type="entry name" value="Winged helix' DNA-binding domain"/>
    <property type="match status" value="1"/>
</dbReference>
<accession>A0ABU6DW59</accession>
<organism evidence="2 3">
    <name type="scientific">Acinetobacter pollinis</name>
    <dbReference type="NCBI Taxonomy" id="2605270"/>
    <lineage>
        <taxon>Bacteria</taxon>
        <taxon>Pseudomonadati</taxon>
        <taxon>Pseudomonadota</taxon>
        <taxon>Gammaproteobacteria</taxon>
        <taxon>Moraxellales</taxon>
        <taxon>Moraxellaceae</taxon>
        <taxon>Acinetobacter</taxon>
    </lineage>
</organism>
<dbReference type="SMART" id="SM00347">
    <property type="entry name" value="HTH_MARR"/>
    <property type="match status" value="1"/>
</dbReference>
<proteinExistence type="predicted"/>
<dbReference type="InterPro" id="IPR011991">
    <property type="entry name" value="ArsR-like_HTH"/>
</dbReference>
<dbReference type="EMBL" id="VTDN01000008">
    <property type="protein sequence ID" value="MEB5477409.1"/>
    <property type="molecule type" value="Genomic_DNA"/>
</dbReference>
<evidence type="ECO:0000313" key="3">
    <source>
        <dbReference type="Proteomes" id="UP001339883"/>
    </source>
</evidence>
<sequence>MSRKYLKFLPSSTMENQDSLFFHWVTQVHAQYVQGVDNVLKKHGIDHSRQRILNILLINPCSSISEISDTLILKMSTTTKIIYRLKDEGLVETYSCKEDGRITRVKITEQGLTLLKKTNDLTNAILSRTFDGLTPLQIEKTMGNLQAVFKNLKY</sequence>
<dbReference type="InterPro" id="IPR036388">
    <property type="entry name" value="WH-like_DNA-bd_sf"/>
</dbReference>
<dbReference type="InterPro" id="IPR036390">
    <property type="entry name" value="WH_DNA-bd_sf"/>
</dbReference>
<comment type="caution">
    <text evidence="2">The sequence shown here is derived from an EMBL/GenBank/DDBJ whole genome shotgun (WGS) entry which is preliminary data.</text>
</comment>
<feature type="domain" description="HTH marR-type" evidence="1">
    <location>
        <begin position="18"/>
        <end position="150"/>
    </location>
</feature>
<dbReference type="PANTHER" id="PTHR33164:SF43">
    <property type="entry name" value="HTH-TYPE TRANSCRIPTIONAL REPRESSOR YETL"/>
    <property type="match status" value="1"/>
</dbReference>
<dbReference type="CDD" id="cd00090">
    <property type="entry name" value="HTH_ARSR"/>
    <property type="match status" value="1"/>
</dbReference>